<evidence type="ECO:0000256" key="5">
    <source>
        <dbReference type="ARBA" id="ARBA00030918"/>
    </source>
</evidence>
<evidence type="ECO:0000256" key="3">
    <source>
        <dbReference type="ARBA" id="ARBA00023239"/>
    </source>
</evidence>
<dbReference type="InterPro" id="IPR036908">
    <property type="entry name" value="RlpA-like_sf"/>
</dbReference>
<dbReference type="GO" id="GO:0009253">
    <property type="term" value="P:peptidoglycan catabolic process"/>
    <property type="evidence" value="ECO:0007669"/>
    <property type="project" value="TreeGrafter"/>
</dbReference>
<dbReference type="GO" id="GO:0019867">
    <property type="term" value="C:outer membrane"/>
    <property type="evidence" value="ECO:0007669"/>
    <property type="project" value="InterPro"/>
</dbReference>
<dbReference type="PANTHER" id="PTHR30124:SF0">
    <property type="entry name" value="MEMBRANE-BOUND LYTIC MUREIN TRANSGLYCOSYLASE A"/>
    <property type="match status" value="1"/>
</dbReference>
<evidence type="ECO:0000256" key="2">
    <source>
        <dbReference type="ARBA" id="ARBA00012587"/>
    </source>
</evidence>
<dbReference type="InterPro" id="IPR005300">
    <property type="entry name" value="MltA_B"/>
</dbReference>
<dbReference type="KEGG" id="ebla:JGUZn3_12900"/>
<sequence>MKRQRKSWVFRQVCGFLMVGVVGVWPLSGFGQIPSTSGVASGPAIEEDSVTFTPASYQDLPGWEKEKVGRFLVALSTQCQYFLAKPSNSPLGNPLGGAPFLAARSGSTAYWNGACAALKFVHAGDEKAAREFVERWFKPYRVSGEGQALVTGYFEPEIRGSLYRQGLYQIPVYARPPDLKTVVATDGSKVSGSWQNGTFVPYWSRAQINSGVLSGRQLELLWVADPVDLFFLQIQGSGRVLLEDGRTVRLAYAGKNGQPYVPIGRVLVQQGALKSEEVSMQTVARWLKQHSKQARQIMEQNPSYVFFRVVEGSATAWQGAPGTLGVGLIPGRSAAVDPRYLPLGSLLWVSTHVPSLKTGQQKSWSHLVLAQDTGENIKGPERIDLYMGWGEKAAWKAGYLQSEGAVYVLVPRQPKTP</sequence>
<dbReference type="Proteomes" id="UP000516349">
    <property type="component" value="Chromosome"/>
</dbReference>
<dbReference type="AlphaFoldDB" id="A0A7H1NRV6"/>
<feature type="domain" description="Lytic transglycosylase MltA" evidence="6">
    <location>
        <begin position="157"/>
        <end position="308"/>
    </location>
</feature>
<evidence type="ECO:0000259" key="6">
    <source>
        <dbReference type="SMART" id="SM00925"/>
    </source>
</evidence>
<name>A0A7H1NRV6_9PROT</name>
<keyword evidence="3" id="KW-0456">Lyase</keyword>
<dbReference type="Gene3D" id="2.40.240.50">
    <property type="entry name" value="Barwin-like endoglucanases"/>
    <property type="match status" value="1"/>
</dbReference>
<dbReference type="GO" id="GO:0009254">
    <property type="term" value="P:peptidoglycan turnover"/>
    <property type="evidence" value="ECO:0007669"/>
    <property type="project" value="InterPro"/>
</dbReference>
<accession>A0A7H1NRV6</accession>
<dbReference type="CDD" id="cd14668">
    <property type="entry name" value="mlta_B"/>
    <property type="match status" value="1"/>
</dbReference>
<dbReference type="Pfam" id="PF06725">
    <property type="entry name" value="3D"/>
    <property type="match status" value="1"/>
</dbReference>
<evidence type="ECO:0000313" key="8">
    <source>
        <dbReference type="Proteomes" id="UP000516349"/>
    </source>
</evidence>
<dbReference type="GO" id="GO:0008933">
    <property type="term" value="F:peptidoglycan lytic transglycosylase activity"/>
    <property type="evidence" value="ECO:0007669"/>
    <property type="project" value="TreeGrafter"/>
</dbReference>
<keyword evidence="8" id="KW-1185">Reference proteome</keyword>
<dbReference type="Gene3D" id="2.40.40.10">
    <property type="entry name" value="RlpA-like domain"/>
    <property type="match status" value="1"/>
</dbReference>
<proteinExistence type="predicted"/>
<dbReference type="InterPro" id="IPR026044">
    <property type="entry name" value="MltA"/>
</dbReference>
<dbReference type="PIRSF" id="PIRSF019422">
    <property type="entry name" value="MltA"/>
    <property type="match status" value="1"/>
</dbReference>
<gene>
    <name evidence="7" type="ORF">JGUZn3_12900</name>
</gene>
<organism evidence="7 8">
    <name type="scientific">Entomobacter blattae</name>
    <dbReference type="NCBI Taxonomy" id="2762277"/>
    <lineage>
        <taxon>Bacteria</taxon>
        <taxon>Pseudomonadati</taxon>
        <taxon>Pseudomonadota</taxon>
        <taxon>Alphaproteobacteria</taxon>
        <taxon>Acetobacterales</taxon>
        <taxon>Acetobacteraceae</taxon>
        <taxon>Entomobacter</taxon>
    </lineage>
</organism>
<dbReference type="EC" id="4.2.2.n1" evidence="2"/>
<dbReference type="RefSeq" id="WP_203412775.1">
    <property type="nucleotide sequence ID" value="NZ_CP060244.1"/>
</dbReference>
<evidence type="ECO:0000256" key="4">
    <source>
        <dbReference type="ARBA" id="ARBA00023316"/>
    </source>
</evidence>
<evidence type="ECO:0000256" key="1">
    <source>
        <dbReference type="ARBA" id="ARBA00001420"/>
    </source>
</evidence>
<protein>
    <recommendedName>
        <fullName evidence="2">peptidoglycan lytic exotransglycosylase</fullName>
        <ecNumber evidence="2">4.2.2.n1</ecNumber>
    </recommendedName>
    <alternativeName>
        <fullName evidence="5">Murein hydrolase A</fullName>
    </alternativeName>
</protein>
<comment type="catalytic activity">
    <reaction evidence="1">
        <text>Exolytic cleavage of the (1-&gt;4)-beta-glycosidic linkage between N-acetylmuramic acid (MurNAc) and N-acetylglucosamine (GlcNAc) residues in peptidoglycan, from either the reducing or the non-reducing ends of the peptidoglycan chains, with concomitant formation of a 1,6-anhydrobond in the MurNAc residue.</text>
        <dbReference type="EC" id="4.2.2.n1"/>
    </reaction>
</comment>
<dbReference type="GO" id="GO:0004553">
    <property type="term" value="F:hydrolase activity, hydrolyzing O-glycosyl compounds"/>
    <property type="evidence" value="ECO:0007669"/>
    <property type="project" value="InterPro"/>
</dbReference>
<dbReference type="SMART" id="SM00925">
    <property type="entry name" value="MltA"/>
    <property type="match status" value="1"/>
</dbReference>
<dbReference type="CDD" id="cd14485">
    <property type="entry name" value="mltA_like_LT_A"/>
    <property type="match status" value="1"/>
</dbReference>
<dbReference type="PANTHER" id="PTHR30124">
    <property type="entry name" value="MEMBRANE-BOUND LYTIC MUREIN TRANSGLYCOSYLASE A"/>
    <property type="match status" value="1"/>
</dbReference>
<reference evidence="7 8" key="1">
    <citation type="submission" date="2020-08" db="EMBL/GenBank/DDBJ databases">
        <title>Complete genome sequence of Entomobacter blattae G55GP.</title>
        <authorList>
            <person name="Poehlein A."/>
            <person name="Guzman J."/>
            <person name="Daniel R."/>
            <person name="Vilcinskas A."/>
        </authorList>
    </citation>
    <scope>NUCLEOTIDE SEQUENCE [LARGE SCALE GENOMIC DNA]</scope>
    <source>
        <strain evidence="7 8">G55GP</strain>
    </source>
</reference>
<dbReference type="SUPFAM" id="SSF50685">
    <property type="entry name" value="Barwin-like endoglucanases"/>
    <property type="match status" value="1"/>
</dbReference>
<dbReference type="GO" id="GO:0071555">
    <property type="term" value="P:cell wall organization"/>
    <property type="evidence" value="ECO:0007669"/>
    <property type="project" value="UniProtKB-KW"/>
</dbReference>
<dbReference type="Pfam" id="PF03562">
    <property type="entry name" value="MltA"/>
    <property type="match status" value="1"/>
</dbReference>
<dbReference type="InterPro" id="IPR010611">
    <property type="entry name" value="3D_dom"/>
</dbReference>
<keyword evidence="4" id="KW-0961">Cell wall biogenesis/degradation</keyword>
<dbReference type="EMBL" id="CP060244">
    <property type="protein sequence ID" value="QNT78516.1"/>
    <property type="molecule type" value="Genomic_DNA"/>
</dbReference>
<evidence type="ECO:0000313" key="7">
    <source>
        <dbReference type="EMBL" id="QNT78516.1"/>
    </source>
</evidence>